<accession>A0A6J7DFT3</accession>
<dbReference type="AlphaFoldDB" id="A0A6J7DFT3"/>
<protein>
    <submittedName>
        <fullName evidence="1">Unannotated protein</fullName>
    </submittedName>
</protein>
<dbReference type="EMBL" id="CAFBLF010000106">
    <property type="protein sequence ID" value="CAB4868148.1"/>
    <property type="molecule type" value="Genomic_DNA"/>
</dbReference>
<reference evidence="1" key="1">
    <citation type="submission" date="2020-05" db="EMBL/GenBank/DDBJ databases">
        <authorList>
            <person name="Chiriac C."/>
            <person name="Salcher M."/>
            <person name="Ghai R."/>
            <person name="Kavagutti S V."/>
        </authorList>
    </citation>
    <scope>NUCLEOTIDE SEQUENCE</scope>
</reference>
<sequence length="102" mass="11444">MSTLDCIVTDHEMHATFARVGLGELERLNRVEGLATFLQGVTFRLQHVGKVFGLKFGGSVCFELGEDLEDFVPIAEGTIAPRHPVHRHVLFTRKQQCFSEFA</sequence>
<proteinExistence type="predicted"/>
<organism evidence="1">
    <name type="scientific">freshwater metagenome</name>
    <dbReference type="NCBI Taxonomy" id="449393"/>
    <lineage>
        <taxon>unclassified sequences</taxon>
        <taxon>metagenomes</taxon>
        <taxon>ecological metagenomes</taxon>
    </lineage>
</organism>
<name>A0A6J7DFT3_9ZZZZ</name>
<gene>
    <name evidence="1" type="ORF">UFOPK3339_00753</name>
</gene>
<evidence type="ECO:0000313" key="1">
    <source>
        <dbReference type="EMBL" id="CAB4868148.1"/>
    </source>
</evidence>